<dbReference type="PRINTS" id="PR00454">
    <property type="entry name" value="ETSDOMAIN"/>
</dbReference>
<dbReference type="SUPFAM" id="SSF46785">
    <property type="entry name" value="Winged helix' DNA-binding domain"/>
    <property type="match status" value="1"/>
</dbReference>
<keyword evidence="10" id="KW-0732">Signal</keyword>
<dbReference type="InterPro" id="IPR043504">
    <property type="entry name" value="Peptidase_S1_PA_chymotrypsin"/>
</dbReference>
<evidence type="ECO:0000256" key="7">
    <source>
        <dbReference type="RuleBase" id="RU004019"/>
    </source>
</evidence>
<dbReference type="AlphaFoldDB" id="A0A0N1I5V5"/>
<dbReference type="GO" id="GO:0003700">
    <property type="term" value="F:DNA-binding transcription factor activity"/>
    <property type="evidence" value="ECO:0007669"/>
    <property type="project" value="InterPro"/>
</dbReference>
<dbReference type="CDD" id="cd00190">
    <property type="entry name" value="Tryp_SPc"/>
    <property type="match status" value="1"/>
</dbReference>
<dbReference type="GO" id="GO:0006508">
    <property type="term" value="P:proteolysis"/>
    <property type="evidence" value="ECO:0007669"/>
    <property type="project" value="UniProtKB-KW"/>
</dbReference>
<accession>A0A0N1I5V5</accession>
<dbReference type="PANTHER" id="PTHR24276">
    <property type="entry name" value="POLYSERASE-RELATED"/>
    <property type="match status" value="1"/>
</dbReference>
<dbReference type="Gene3D" id="1.10.10.10">
    <property type="entry name" value="Winged helix-like DNA-binding domain superfamily/Winged helix DNA-binding domain"/>
    <property type="match status" value="1"/>
</dbReference>
<dbReference type="GO" id="GO:0004252">
    <property type="term" value="F:serine-type endopeptidase activity"/>
    <property type="evidence" value="ECO:0007669"/>
    <property type="project" value="InterPro"/>
</dbReference>
<dbReference type="InterPro" id="IPR000418">
    <property type="entry name" value="Ets_dom"/>
</dbReference>
<proteinExistence type="inferred from homology"/>
<evidence type="ECO:0000256" key="6">
    <source>
        <dbReference type="ARBA" id="ARBA00023157"/>
    </source>
</evidence>
<dbReference type="PROSITE" id="PS00135">
    <property type="entry name" value="TRYPSIN_SER"/>
    <property type="match status" value="1"/>
</dbReference>
<dbReference type="InterPro" id="IPR033116">
    <property type="entry name" value="TRYPSIN_SER"/>
</dbReference>
<dbReference type="InterPro" id="IPR009003">
    <property type="entry name" value="Peptidase_S1_PA"/>
</dbReference>
<reference evidence="13 14" key="1">
    <citation type="journal article" date="2015" name="Nat. Commun.">
        <title>Outbred genome sequencing and CRISPR/Cas9 gene editing in butterflies.</title>
        <authorList>
            <person name="Li X."/>
            <person name="Fan D."/>
            <person name="Zhang W."/>
            <person name="Liu G."/>
            <person name="Zhang L."/>
            <person name="Zhao L."/>
            <person name="Fang X."/>
            <person name="Chen L."/>
            <person name="Dong Y."/>
            <person name="Chen Y."/>
            <person name="Ding Y."/>
            <person name="Zhao R."/>
            <person name="Feng M."/>
            <person name="Zhu Y."/>
            <person name="Feng Y."/>
            <person name="Jiang X."/>
            <person name="Zhu D."/>
            <person name="Xiang H."/>
            <person name="Feng X."/>
            <person name="Li S."/>
            <person name="Wang J."/>
            <person name="Zhang G."/>
            <person name="Kronforst M.R."/>
            <person name="Wang W."/>
        </authorList>
    </citation>
    <scope>NUCLEOTIDE SEQUENCE [LARGE SCALE GENOMIC DNA]</scope>
    <source>
        <strain evidence="13">Ya'a_city_454_Px</strain>
        <tissue evidence="13">Whole body</tissue>
    </source>
</reference>
<evidence type="ECO:0000256" key="3">
    <source>
        <dbReference type="ARBA" id="ARBA00022670"/>
    </source>
</evidence>
<feature type="region of interest" description="Disordered" evidence="9">
    <location>
        <begin position="427"/>
        <end position="465"/>
    </location>
</feature>
<feature type="domain" description="ETS" evidence="11">
    <location>
        <begin position="471"/>
        <end position="549"/>
    </location>
</feature>
<evidence type="ECO:0000256" key="10">
    <source>
        <dbReference type="SAM" id="SignalP"/>
    </source>
</evidence>
<dbReference type="GO" id="GO:0005634">
    <property type="term" value="C:nucleus"/>
    <property type="evidence" value="ECO:0007669"/>
    <property type="project" value="UniProtKB-SubCell"/>
</dbReference>
<dbReference type="InterPro" id="IPR036390">
    <property type="entry name" value="WH_DNA-bd_sf"/>
</dbReference>
<dbReference type="PROSITE" id="PS50061">
    <property type="entry name" value="ETS_DOMAIN_3"/>
    <property type="match status" value="1"/>
</dbReference>
<dbReference type="InterPro" id="IPR001314">
    <property type="entry name" value="Peptidase_S1A"/>
</dbReference>
<evidence type="ECO:0000259" key="12">
    <source>
        <dbReference type="PROSITE" id="PS50240"/>
    </source>
</evidence>
<feature type="domain" description="Peptidase S1" evidence="12">
    <location>
        <begin position="54"/>
        <end position="284"/>
    </location>
</feature>
<keyword evidence="14" id="KW-1185">Reference proteome</keyword>
<dbReference type="PRINTS" id="PR00722">
    <property type="entry name" value="CHYMOTRYPSIN"/>
</dbReference>
<dbReference type="InterPro" id="IPR036388">
    <property type="entry name" value="WH-like_DNA-bd_sf"/>
</dbReference>
<keyword evidence="5 8" id="KW-0720">Serine protease</keyword>
<keyword evidence="7" id="KW-0238">DNA-binding</keyword>
<evidence type="ECO:0000313" key="14">
    <source>
        <dbReference type="Proteomes" id="UP000053268"/>
    </source>
</evidence>
<comment type="similarity">
    <text evidence="1 7">Belongs to the ETS family.</text>
</comment>
<sequence>MKLLTALCLAVACLVQAEGAREKVLLHYHENVGIQRATEIKQAELAADFDGSRIVGGSAAALGQYPFMGGLVITLTNGLTSVCGSTLISNTRLVTAAHCWFDGRNQARQFTVVLGSVRLFFGGTRINTNRVEMHGSWNPSTVNNDIAIIIINSVSFNNNINSIGLASGNNDFAGQWAQAAGFGATRDGGSVGITQTLAHARVQVITNAACQQVYGPQVIIASTLCISGAGGVSTCHGDSGGPLVANNQLIGVTSFGSDTGCQRNLPAGFARVTSFNSWIRARMQLSSPSDEGAQRRAEIQELKEVTRAKPAGRLCWQPRGEPNDVIPILQTSWRLEDILVLDGVSRYPRDVLSGAMAQPPYALPWGIHYQHRDSAGTSVSGARRDAPPPCAPAQPPLYPRHTHYEQHTHLPCSSLGKCGEEEPREEIVSSSEQPWGDKMVSSSLCPPRADAASPPHHVTTTHTGSGRRGALQLWQFLVSLLAEGARCVAWTGRGLEFKLHEPEEVARRWGAQKNRPAMNYDKLSRSLRYYYEKGIMQKVAGERYVYKFVCDPEALFSMARPAPPAAPYDVLSQLYGGCVYPPCLPPAAPSPPDYRRYYDGHYDTSSV</sequence>
<keyword evidence="4 8" id="KW-0378">Hydrolase</keyword>
<feature type="chain" id="PRO_5005873791" evidence="10">
    <location>
        <begin position="20"/>
        <end position="607"/>
    </location>
</feature>
<gene>
    <name evidence="13" type="ORF">RR46_01341</name>
</gene>
<protein>
    <submittedName>
        <fullName evidence="13">ETS translocation variant 1</fullName>
    </submittedName>
</protein>
<comment type="similarity">
    <text evidence="2">Belongs to the peptidase S1 family.</text>
</comment>
<dbReference type="SMART" id="SM00020">
    <property type="entry name" value="Tryp_SPc"/>
    <property type="match status" value="1"/>
</dbReference>
<dbReference type="PROSITE" id="PS00134">
    <property type="entry name" value="TRYPSIN_HIS"/>
    <property type="match status" value="1"/>
</dbReference>
<evidence type="ECO:0000259" key="11">
    <source>
        <dbReference type="PROSITE" id="PS50061"/>
    </source>
</evidence>
<dbReference type="GO" id="GO:0043565">
    <property type="term" value="F:sequence-specific DNA binding"/>
    <property type="evidence" value="ECO:0007669"/>
    <property type="project" value="InterPro"/>
</dbReference>
<dbReference type="SUPFAM" id="SSF50494">
    <property type="entry name" value="Trypsin-like serine proteases"/>
    <property type="match status" value="1"/>
</dbReference>
<dbReference type="PROSITE" id="PS50240">
    <property type="entry name" value="TRYPSIN_DOM"/>
    <property type="match status" value="1"/>
</dbReference>
<evidence type="ECO:0000256" key="1">
    <source>
        <dbReference type="ARBA" id="ARBA00005562"/>
    </source>
</evidence>
<dbReference type="InterPro" id="IPR001254">
    <property type="entry name" value="Trypsin_dom"/>
</dbReference>
<dbReference type="Pfam" id="PF00178">
    <property type="entry name" value="Ets"/>
    <property type="match status" value="1"/>
</dbReference>
<feature type="signal peptide" evidence="10">
    <location>
        <begin position="1"/>
        <end position="19"/>
    </location>
</feature>
<evidence type="ECO:0000256" key="2">
    <source>
        <dbReference type="ARBA" id="ARBA00007664"/>
    </source>
</evidence>
<comment type="subcellular location">
    <subcellularLocation>
        <location evidence="7">Nucleus</location>
    </subcellularLocation>
</comment>
<name>A0A0N1I5V5_PAPXU</name>
<organism evidence="13 14">
    <name type="scientific">Papilio xuthus</name>
    <name type="common">Asian swallowtail butterfly</name>
    <dbReference type="NCBI Taxonomy" id="66420"/>
    <lineage>
        <taxon>Eukaryota</taxon>
        <taxon>Metazoa</taxon>
        <taxon>Ecdysozoa</taxon>
        <taxon>Arthropoda</taxon>
        <taxon>Hexapoda</taxon>
        <taxon>Insecta</taxon>
        <taxon>Pterygota</taxon>
        <taxon>Neoptera</taxon>
        <taxon>Endopterygota</taxon>
        <taxon>Lepidoptera</taxon>
        <taxon>Glossata</taxon>
        <taxon>Ditrysia</taxon>
        <taxon>Papilionoidea</taxon>
        <taxon>Papilionidae</taxon>
        <taxon>Papilioninae</taxon>
        <taxon>Papilio</taxon>
    </lineage>
</organism>
<dbReference type="STRING" id="66420.A0A0N1I5V5"/>
<dbReference type="InterPro" id="IPR050430">
    <property type="entry name" value="Peptidase_S1"/>
</dbReference>
<evidence type="ECO:0000313" key="13">
    <source>
        <dbReference type="EMBL" id="KPJ05396.1"/>
    </source>
</evidence>
<evidence type="ECO:0000256" key="5">
    <source>
        <dbReference type="ARBA" id="ARBA00022825"/>
    </source>
</evidence>
<dbReference type="PROSITE" id="PS00345">
    <property type="entry name" value="ETS_DOMAIN_1"/>
    <property type="match status" value="1"/>
</dbReference>
<dbReference type="InterPro" id="IPR018114">
    <property type="entry name" value="TRYPSIN_HIS"/>
</dbReference>
<dbReference type="PANTHER" id="PTHR24276:SF91">
    <property type="entry name" value="AT26814P-RELATED"/>
    <property type="match status" value="1"/>
</dbReference>
<dbReference type="EMBL" id="KQ458725">
    <property type="protein sequence ID" value="KPJ05396.1"/>
    <property type="molecule type" value="Genomic_DNA"/>
</dbReference>
<evidence type="ECO:0000256" key="8">
    <source>
        <dbReference type="RuleBase" id="RU363034"/>
    </source>
</evidence>
<keyword evidence="3 8" id="KW-0645">Protease</keyword>
<dbReference type="PROSITE" id="PS00346">
    <property type="entry name" value="ETS_DOMAIN_2"/>
    <property type="match status" value="1"/>
</dbReference>
<keyword evidence="7" id="KW-0539">Nucleus</keyword>
<dbReference type="Proteomes" id="UP000053268">
    <property type="component" value="Unassembled WGS sequence"/>
</dbReference>
<dbReference type="Pfam" id="PF00089">
    <property type="entry name" value="Trypsin"/>
    <property type="match status" value="1"/>
</dbReference>
<dbReference type="SMART" id="SM00413">
    <property type="entry name" value="ETS"/>
    <property type="match status" value="1"/>
</dbReference>
<evidence type="ECO:0000256" key="4">
    <source>
        <dbReference type="ARBA" id="ARBA00022801"/>
    </source>
</evidence>
<evidence type="ECO:0000256" key="9">
    <source>
        <dbReference type="SAM" id="MobiDB-lite"/>
    </source>
</evidence>
<keyword evidence="6" id="KW-1015">Disulfide bond</keyword>
<dbReference type="Gene3D" id="2.40.10.10">
    <property type="entry name" value="Trypsin-like serine proteases"/>
    <property type="match status" value="2"/>
</dbReference>